<evidence type="ECO:0000313" key="3">
    <source>
        <dbReference type="EMBL" id="TYI57814.1"/>
    </source>
</evidence>
<feature type="chain" id="PRO_5023116807" evidence="2">
    <location>
        <begin position="16"/>
        <end position="121"/>
    </location>
</feature>
<protein>
    <submittedName>
        <fullName evidence="3">Uncharacterized protein</fullName>
    </submittedName>
</protein>
<sequence length="121" mass="13804">MIISMLILLLGRRSSEEGSTLVESILTLHDSSRVYKVPISLQTRPDQSMCHWPSNGIYSVKSSIGTRRNLFLEEHSLTQVMQFHRRLVRVGLALVSLNVSLTLLLLFRTRDARVLLLRYGP</sequence>
<evidence type="ECO:0000256" key="1">
    <source>
        <dbReference type="SAM" id="Phobius"/>
    </source>
</evidence>
<keyword evidence="1" id="KW-1133">Transmembrane helix</keyword>
<evidence type="ECO:0000256" key="2">
    <source>
        <dbReference type="SAM" id="SignalP"/>
    </source>
</evidence>
<reference evidence="3 4" key="1">
    <citation type="submission" date="2019-07" db="EMBL/GenBank/DDBJ databases">
        <title>WGS assembly of Gossypium mustelinum.</title>
        <authorList>
            <person name="Chen Z.J."/>
            <person name="Sreedasyam A."/>
            <person name="Ando A."/>
            <person name="Song Q."/>
            <person name="De L."/>
            <person name="Hulse-Kemp A."/>
            <person name="Ding M."/>
            <person name="Ye W."/>
            <person name="Kirkbride R."/>
            <person name="Jenkins J."/>
            <person name="Plott C."/>
            <person name="Lovell J."/>
            <person name="Lin Y.-M."/>
            <person name="Vaughn R."/>
            <person name="Liu B."/>
            <person name="Li W."/>
            <person name="Simpson S."/>
            <person name="Scheffler B."/>
            <person name="Saski C."/>
            <person name="Grover C."/>
            <person name="Hu G."/>
            <person name="Conover J."/>
            <person name="Carlson J."/>
            <person name="Shu S."/>
            <person name="Boston L."/>
            <person name="Williams M."/>
            <person name="Peterson D."/>
            <person name="Mcgee K."/>
            <person name="Jones D."/>
            <person name="Wendel J."/>
            <person name="Stelly D."/>
            <person name="Grimwood J."/>
            <person name="Schmutz J."/>
        </authorList>
    </citation>
    <scope>NUCLEOTIDE SEQUENCE [LARGE SCALE GENOMIC DNA]</scope>
    <source>
        <strain evidence="3">1408120.09</strain>
    </source>
</reference>
<keyword evidence="4" id="KW-1185">Reference proteome</keyword>
<proteinExistence type="predicted"/>
<accession>A0A5D2T0P8</accession>
<dbReference type="Proteomes" id="UP000323597">
    <property type="component" value="Chromosome D11"/>
</dbReference>
<dbReference type="EMBL" id="CM017659">
    <property type="protein sequence ID" value="TYI57814.1"/>
    <property type="molecule type" value="Genomic_DNA"/>
</dbReference>
<feature type="transmembrane region" description="Helical" evidence="1">
    <location>
        <begin position="87"/>
        <end position="107"/>
    </location>
</feature>
<keyword evidence="1" id="KW-0472">Membrane</keyword>
<organism evidence="3 4">
    <name type="scientific">Gossypium mustelinum</name>
    <name type="common">Cotton</name>
    <name type="synonym">Gossypium caicoense</name>
    <dbReference type="NCBI Taxonomy" id="34275"/>
    <lineage>
        <taxon>Eukaryota</taxon>
        <taxon>Viridiplantae</taxon>
        <taxon>Streptophyta</taxon>
        <taxon>Embryophyta</taxon>
        <taxon>Tracheophyta</taxon>
        <taxon>Spermatophyta</taxon>
        <taxon>Magnoliopsida</taxon>
        <taxon>eudicotyledons</taxon>
        <taxon>Gunneridae</taxon>
        <taxon>Pentapetalae</taxon>
        <taxon>rosids</taxon>
        <taxon>malvids</taxon>
        <taxon>Malvales</taxon>
        <taxon>Malvaceae</taxon>
        <taxon>Malvoideae</taxon>
        <taxon>Gossypium</taxon>
    </lineage>
</organism>
<name>A0A5D2T0P8_GOSMU</name>
<gene>
    <name evidence="3" type="ORF">E1A91_D11G308600v1</name>
</gene>
<feature type="signal peptide" evidence="2">
    <location>
        <begin position="1"/>
        <end position="15"/>
    </location>
</feature>
<dbReference type="AlphaFoldDB" id="A0A5D2T0P8"/>
<evidence type="ECO:0000313" key="4">
    <source>
        <dbReference type="Proteomes" id="UP000323597"/>
    </source>
</evidence>
<keyword evidence="1" id="KW-0812">Transmembrane</keyword>
<keyword evidence="2" id="KW-0732">Signal</keyword>